<evidence type="ECO:0000313" key="9">
    <source>
        <dbReference type="Proteomes" id="UP000002481"/>
    </source>
</evidence>
<feature type="transmembrane region" description="Helical" evidence="6">
    <location>
        <begin position="63"/>
        <end position="84"/>
    </location>
</feature>
<feature type="transmembrane region" description="Helical" evidence="6">
    <location>
        <begin position="229"/>
        <end position="251"/>
    </location>
</feature>
<keyword evidence="6" id="KW-0813">Transport</keyword>
<feature type="transmembrane region" description="Helical" evidence="6">
    <location>
        <begin position="22"/>
        <end position="42"/>
    </location>
</feature>
<keyword evidence="5 6" id="KW-0472">Membrane</keyword>
<evidence type="ECO:0000256" key="5">
    <source>
        <dbReference type="ARBA" id="ARBA00023136"/>
    </source>
</evidence>
<feature type="transmembrane region" description="Helical" evidence="6">
    <location>
        <begin position="289"/>
        <end position="311"/>
    </location>
</feature>
<dbReference type="GO" id="GO:0055085">
    <property type="term" value="P:transmembrane transport"/>
    <property type="evidence" value="ECO:0007669"/>
    <property type="project" value="UniProtKB-UniRule"/>
</dbReference>
<dbReference type="Proteomes" id="UP000002481">
    <property type="component" value="Chromosome"/>
</dbReference>
<reference evidence="8 9" key="1">
    <citation type="journal article" date="2001" name="Lancet">
        <title>Whole genome sequencing of meticillin-resistant Staphylococcus aureus.</title>
        <authorList>
            <person name="Kuroda M."/>
            <person name="Ohta T."/>
            <person name="Uchiyama I."/>
            <person name="Baba T."/>
            <person name="Yuzawa H."/>
            <person name="Kobayashi I."/>
            <person name="Cui L."/>
            <person name="Oguchi A."/>
            <person name="Aoki K."/>
            <person name="Nagai Y."/>
            <person name="Lian J."/>
            <person name="Ito T."/>
            <person name="Kanamori M."/>
            <person name="Matsumaru H."/>
            <person name="Maruyama A."/>
            <person name="Murakami H."/>
            <person name="Hosoyama A."/>
            <person name="Mizutani-Ui Y."/>
            <person name="Takahashi N.K."/>
            <person name="Sawano T."/>
            <person name="Inoue R."/>
            <person name="Kaito C."/>
            <person name="Sekimizu K."/>
            <person name="Hirakawa H."/>
            <person name="Kuhara S."/>
            <person name="Goto S."/>
            <person name="Yabuzaki J."/>
            <person name="Kanehisa M."/>
            <person name="Yamashita A."/>
            <person name="Oshima K."/>
            <person name="Furuya K."/>
            <person name="Yoshino C."/>
            <person name="Shiba T."/>
            <person name="Hattori M."/>
            <person name="Ogasawara N."/>
            <person name="Hayashi H."/>
            <person name="Hiramatsu K."/>
        </authorList>
    </citation>
    <scope>NUCLEOTIDE SEQUENCE [LARGE SCALE GENOMIC DNA]</scope>
    <source>
        <strain evidence="9">Mu50 / ATCC 700699</strain>
    </source>
</reference>
<feature type="transmembrane region" description="Helical" evidence="6">
    <location>
        <begin position="201"/>
        <end position="223"/>
    </location>
</feature>
<dbReference type="InterPro" id="IPR052536">
    <property type="entry name" value="ABC-4_Integral_Memb_Prot"/>
</dbReference>
<dbReference type="AlphaFoldDB" id="A0A0H3JQW1"/>
<keyword evidence="4 6" id="KW-1133">Transmembrane helix</keyword>
<dbReference type="PhylomeDB" id="A0A0H3JQW1"/>
<evidence type="ECO:0000256" key="4">
    <source>
        <dbReference type="ARBA" id="ARBA00022989"/>
    </source>
</evidence>
<evidence type="ECO:0000256" key="1">
    <source>
        <dbReference type="ARBA" id="ARBA00004651"/>
    </source>
</evidence>
<accession>A0A0H3JQW1</accession>
<feature type="transmembrane region" description="Helical" evidence="6">
    <location>
        <begin position="569"/>
        <end position="591"/>
    </location>
</feature>
<feature type="transmembrane region" description="Helical" evidence="6">
    <location>
        <begin position="160"/>
        <end position="180"/>
    </location>
</feature>
<comment type="similarity">
    <text evidence="6">Belongs to the ABC-4 integral membrane protein family.</text>
</comment>
<gene>
    <name evidence="8" type="primary">vraG</name>
    <name evidence="8" type="ordered locus">SAV0662</name>
</gene>
<keyword evidence="2 6" id="KW-1003">Cell membrane</keyword>
<dbReference type="PANTHER" id="PTHR46795:SF3">
    <property type="entry name" value="ABC TRANSPORTER PERMEASE"/>
    <property type="match status" value="1"/>
</dbReference>
<evidence type="ECO:0000313" key="8">
    <source>
        <dbReference type="EMBL" id="BAB56824.1"/>
    </source>
</evidence>
<dbReference type="GO" id="GO:0005886">
    <property type="term" value="C:plasma membrane"/>
    <property type="evidence" value="ECO:0007669"/>
    <property type="project" value="UniProtKB-SubCell"/>
</dbReference>
<dbReference type="PIRSF" id="PIRSF018968">
    <property type="entry name" value="ABC_permease_BceB"/>
    <property type="match status" value="1"/>
</dbReference>
<dbReference type="Pfam" id="PF02687">
    <property type="entry name" value="FtsX"/>
    <property type="match status" value="1"/>
</dbReference>
<dbReference type="InterPro" id="IPR003838">
    <property type="entry name" value="ABC3_permease_C"/>
</dbReference>
<feature type="domain" description="ABC3 transporter permease C-terminal" evidence="7">
    <location>
        <begin position="65"/>
        <end position="183"/>
    </location>
</feature>
<evidence type="ECO:0000259" key="7">
    <source>
        <dbReference type="Pfam" id="PF02687"/>
    </source>
</evidence>
<feature type="transmembrane region" description="Helical" evidence="6">
    <location>
        <begin position="104"/>
        <end position="126"/>
    </location>
</feature>
<dbReference type="HOGENOM" id="CLU_022800_2_2_9"/>
<dbReference type="KEGG" id="sav:SAV0662"/>
<organism evidence="8 9">
    <name type="scientific">Staphylococcus aureus (strain Mu50 / ATCC 700699)</name>
    <dbReference type="NCBI Taxonomy" id="158878"/>
    <lineage>
        <taxon>Bacteria</taxon>
        <taxon>Bacillati</taxon>
        <taxon>Bacillota</taxon>
        <taxon>Bacilli</taxon>
        <taxon>Bacillales</taxon>
        <taxon>Staphylococcaceae</taxon>
        <taxon>Staphylococcus</taxon>
    </lineage>
</organism>
<evidence type="ECO:0000256" key="3">
    <source>
        <dbReference type="ARBA" id="ARBA00022692"/>
    </source>
</evidence>
<name>A0A0H3JQW1_STAAM</name>
<proteinExistence type="inferred from homology"/>
<evidence type="ECO:0000256" key="2">
    <source>
        <dbReference type="ARBA" id="ARBA00022475"/>
    </source>
</evidence>
<protein>
    <submittedName>
        <fullName evidence="8">ABC transporter permease</fullName>
    </submittedName>
</protein>
<dbReference type="InterPro" id="IPR027022">
    <property type="entry name" value="ABC_permease_BceB-typ"/>
</dbReference>
<feature type="transmembrane region" description="Helical" evidence="6">
    <location>
        <begin position="513"/>
        <end position="535"/>
    </location>
</feature>
<comment type="subcellular location">
    <subcellularLocation>
        <location evidence="1 6">Cell membrane</location>
        <topology evidence="1 6">Multi-pass membrane protein</topology>
    </subcellularLocation>
</comment>
<dbReference type="EMBL" id="BA000017">
    <property type="protein sequence ID" value="BAB56824.1"/>
    <property type="molecule type" value="Genomic_DNA"/>
</dbReference>
<sequence>MALIMTFNEIIFKNFRQNLSHYAIYLFSLITSVVLYFSFVALKYAHKLNMTESYPIIKEGSQVGSYFLFFIIIAFLLYANVLFIKRRSYELALYQTLGLSKFNIIYILMLEQLLIFIITAILGIIIGIFGSKLLLMIVFTLLGIKEKVPIIFSLRAVFETLMLIGVAYFLTSAQNFILVFKQSISQMSKNNQVKETNHNKITFEEVVLGILGIVLITTGYYLSLNIVQYYDSIGILMFILLSTVIGAYLFFKSSVSLVFKMVKKFRKGVISVNDVMFSSSIMYRIKKNAFSLTVMAIISAITVSVLCFAAISRASLSSEIKYTAPHDVTIKDQQKANQLASELNNQKIPHFYNYKEVIHTKLYKDNLFDVKAKEPYNVTITSDKYIPNTDLKRGQADLFVAEGSIKDLVKHKKHGKAIIGTKKHHVNIKLRKDINKIYFMTDVDLGGPTFVLNDKDYQEIRKYTKAKHIVSQFGFDLKHKKDALALEKVKNKVDKSIKTRSEAISSISSLTGILLFVTSFLGITFLIAVCCIIYIKQIDETEDELENYSILRKLGFTQKDMARGLKFKIMFNFGLPLVIALSHAYFTSLAYMKLMGTTNQIPVFIVMGLYICMYAVFAVTAYNHSKRTIRHSI</sequence>
<evidence type="ECO:0000256" key="6">
    <source>
        <dbReference type="PIRNR" id="PIRNR018968"/>
    </source>
</evidence>
<feature type="transmembrane region" description="Helical" evidence="6">
    <location>
        <begin position="603"/>
        <end position="622"/>
    </location>
</feature>
<dbReference type="PANTHER" id="PTHR46795">
    <property type="entry name" value="ABC TRANSPORTER PERMEASE-RELATED-RELATED"/>
    <property type="match status" value="1"/>
</dbReference>
<keyword evidence="3 6" id="KW-0812">Transmembrane</keyword>